<keyword evidence="5" id="KW-1185">Reference proteome</keyword>
<dbReference type="EMBL" id="LQCI01000029">
    <property type="protein sequence ID" value="KZB82848.1"/>
    <property type="molecule type" value="Genomic_DNA"/>
</dbReference>
<evidence type="ECO:0000313" key="2">
    <source>
        <dbReference type="EMBL" id="KZB82848.1"/>
    </source>
</evidence>
<reference evidence="3 5" key="2">
    <citation type="submission" date="2016-11" db="EMBL/GenBank/DDBJ databases">
        <title>Genome sequencing of Amycolatopsis regifaucium.</title>
        <authorList>
            <person name="Mayilraj S."/>
            <person name="Kaur N."/>
        </authorList>
    </citation>
    <scope>NUCLEOTIDE SEQUENCE [LARGE SCALE GENOMIC DNA]</scope>
    <source>
        <strain evidence="3 5">GY080</strain>
    </source>
</reference>
<protein>
    <recommendedName>
        <fullName evidence="1">Shedu protein SduA C-terminal domain-containing protein</fullName>
    </recommendedName>
</protein>
<accession>A0A154ME60</accession>
<feature type="domain" description="Shedu protein SduA C-terminal" evidence="1">
    <location>
        <begin position="182"/>
        <end position="334"/>
    </location>
</feature>
<evidence type="ECO:0000313" key="5">
    <source>
        <dbReference type="Proteomes" id="UP000186883"/>
    </source>
</evidence>
<dbReference type="Proteomes" id="UP000076321">
    <property type="component" value="Unassembled WGS sequence"/>
</dbReference>
<name>A0A154ME60_9PSEU</name>
<dbReference type="EMBL" id="LOBU02000028">
    <property type="protein sequence ID" value="OKA03776.1"/>
    <property type="molecule type" value="Genomic_DNA"/>
</dbReference>
<sequence>MDSSGDGFTIWVAGENKGPGQLGATGAVLKQGPQVCKTVTLSTFGEGATQEVRRRELCFRTFPRHPTQPGYDFANPLRRWSCENDEITRLATFLEAEVSEKGRFRLVDTTSPTATLLAMLECGEIDTAQLVAALQRTGDLDQLAGAVAATNAGVSAVHEATLARRRQLVSDLQELVRQPTTTETDLQRKIGDAYWLFGGRYVGVAAKRNLAPLDQHDIPLLSADGALHIVELKGPAIPKLVHPWRKHHIVGTNVHQATSQAMNYLRGLDETGATLTTTYLYEQGISYDLRRVFATVVIGHPDHVEGIDERAVNQTIRSYNAHLSRVEVITYKDLFDAAERALTFEEAEHNNKTVNRPAA</sequence>
<dbReference type="AlphaFoldDB" id="A0A154ME60"/>
<dbReference type="Pfam" id="PF14082">
    <property type="entry name" value="SduA_C"/>
    <property type="match status" value="1"/>
</dbReference>
<gene>
    <name evidence="3" type="ORF">ATP06_0234640</name>
    <name evidence="2" type="ORF">AVL48_37455</name>
</gene>
<reference evidence="2 4" key="1">
    <citation type="submission" date="2015-12" db="EMBL/GenBank/DDBJ databases">
        <title>Amycolatopsis regifaucium genome sequencing and assembly.</title>
        <authorList>
            <person name="Mayilraj S."/>
        </authorList>
    </citation>
    <scope>NUCLEOTIDE SEQUENCE [LARGE SCALE GENOMIC DNA]</scope>
    <source>
        <strain evidence="2 4">GY080</strain>
    </source>
</reference>
<evidence type="ECO:0000313" key="3">
    <source>
        <dbReference type="EMBL" id="OKA03776.1"/>
    </source>
</evidence>
<dbReference type="OrthoDB" id="5148202at2"/>
<dbReference type="RefSeq" id="WP_061989681.1">
    <property type="nucleotide sequence ID" value="NZ_FOPQ01000026.1"/>
</dbReference>
<proteinExistence type="predicted"/>
<dbReference type="InterPro" id="IPR025359">
    <property type="entry name" value="SduA_C"/>
</dbReference>
<evidence type="ECO:0000313" key="4">
    <source>
        <dbReference type="Proteomes" id="UP000076321"/>
    </source>
</evidence>
<dbReference type="Proteomes" id="UP000186883">
    <property type="component" value="Unassembled WGS sequence"/>
</dbReference>
<organism evidence="2 4">
    <name type="scientific">Amycolatopsis regifaucium</name>
    <dbReference type="NCBI Taxonomy" id="546365"/>
    <lineage>
        <taxon>Bacteria</taxon>
        <taxon>Bacillati</taxon>
        <taxon>Actinomycetota</taxon>
        <taxon>Actinomycetes</taxon>
        <taxon>Pseudonocardiales</taxon>
        <taxon>Pseudonocardiaceae</taxon>
        <taxon>Amycolatopsis</taxon>
    </lineage>
</organism>
<comment type="caution">
    <text evidence="2">The sequence shown here is derived from an EMBL/GenBank/DDBJ whole genome shotgun (WGS) entry which is preliminary data.</text>
</comment>
<evidence type="ECO:0000259" key="1">
    <source>
        <dbReference type="Pfam" id="PF14082"/>
    </source>
</evidence>